<evidence type="ECO:0000313" key="2">
    <source>
        <dbReference type="Proteomes" id="UP000007129"/>
    </source>
</evidence>
<reference evidence="1 2" key="1">
    <citation type="journal article" date="2012" name="BMC Genomics">
        <title>Tools to kill: Genome of one of the most destructive plant pathogenic fungi Macrophomina phaseolina.</title>
        <authorList>
            <person name="Islam M.S."/>
            <person name="Haque M.S."/>
            <person name="Islam M.M."/>
            <person name="Emdad E.M."/>
            <person name="Halim A."/>
            <person name="Hossen Q.M.M."/>
            <person name="Hossain M.Z."/>
            <person name="Ahmed B."/>
            <person name="Rahim S."/>
            <person name="Rahman M.S."/>
            <person name="Alam M.M."/>
            <person name="Hou S."/>
            <person name="Wan X."/>
            <person name="Saito J.A."/>
            <person name="Alam M."/>
        </authorList>
    </citation>
    <scope>NUCLEOTIDE SEQUENCE [LARGE SCALE GENOMIC DNA]</scope>
    <source>
        <strain evidence="1 2">MS6</strain>
    </source>
</reference>
<comment type="caution">
    <text evidence="1">The sequence shown here is derived from an EMBL/GenBank/DDBJ whole genome shotgun (WGS) entry which is preliminary data.</text>
</comment>
<organism evidence="1 2">
    <name type="scientific">Macrophomina phaseolina (strain MS6)</name>
    <name type="common">Charcoal rot fungus</name>
    <dbReference type="NCBI Taxonomy" id="1126212"/>
    <lineage>
        <taxon>Eukaryota</taxon>
        <taxon>Fungi</taxon>
        <taxon>Dikarya</taxon>
        <taxon>Ascomycota</taxon>
        <taxon>Pezizomycotina</taxon>
        <taxon>Dothideomycetes</taxon>
        <taxon>Dothideomycetes incertae sedis</taxon>
        <taxon>Botryosphaeriales</taxon>
        <taxon>Botryosphaeriaceae</taxon>
        <taxon>Macrophomina</taxon>
    </lineage>
</organism>
<dbReference type="VEuPathDB" id="FungiDB:MPH_12410"/>
<sequence>MCERRASSDATPVGGNGIFSCSAIMPGSQQRKCSIRAAVSPLWPAQRRSAVHAESSRAANYAVGIVSQDHPWIVWPASVANWTHTDVQVRFKAEPSWHTARMKERICFLPSSTLALLPPPLPICALLLRRWIRRSASTTDRGATRNNRGGAVYSWASCRLRSLRS</sequence>
<protein>
    <submittedName>
        <fullName evidence="1">Uncharacterized protein</fullName>
    </submittedName>
</protein>
<dbReference type="PROSITE" id="PS51257">
    <property type="entry name" value="PROKAR_LIPOPROTEIN"/>
    <property type="match status" value="1"/>
</dbReference>
<dbReference type="HOGENOM" id="CLU_1611095_0_0_1"/>
<accession>K2RCF4</accession>
<name>K2RCF4_MACPH</name>
<evidence type="ECO:0000313" key="1">
    <source>
        <dbReference type="EMBL" id="EKG10552.1"/>
    </source>
</evidence>
<proteinExistence type="predicted"/>
<dbReference type="AlphaFoldDB" id="K2RCF4"/>
<gene>
    <name evidence="1" type="ORF">MPH_12410</name>
</gene>
<dbReference type="InParanoid" id="K2RCF4"/>
<dbReference type="EMBL" id="AHHD01000517">
    <property type="protein sequence ID" value="EKG10552.1"/>
    <property type="molecule type" value="Genomic_DNA"/>
</dbReference>
<dbReference type="Proteomes" id="UP000007129">
    <property type="component" value="Unassembled WGS sequence"/>
</dbReference>